<dbReference type="InterPro" id="IPR047111">
    <property type="entry name" value="YbaP-like"/>
</dbReference>
<feature type="signal peptide" evidence="1">
    <location>
        <begin position="1"/>
        <end position="19"/>
    </location>
</feature>
<dbReference type="RefSeq" id="WP_263741641.1">
    <property type="nucleotide sequence ID" value="NZ_JAOWKZ010000005.1"/>
</dbReference>
<dbReference type="Proteomes" id="UP001652564">
    <property type="component" value="Unassembled WGS sequence"/>
</dbReference>
<name>A0ABT2ZTA6_9RHOB</name>
<evidence type="ECO:0000256" key="1">
    <source>
        <dbReference type="SAM" id="SignalP"/>
    </source>
</evidence>
<dbReference type="CDD" id="cd14789">
    <property type="entry name" value="Tiki"/>
    <property type="match status" value="1"/>
</dbReference>
<sequence length="330" mass="35950">MTIIAILCFLLIFSGSAIHAECAGTSLLPTMPPEDRAAIEARVADLPYARGNSWLASRGEESVRLVGTYHLDDPRHDAVFERMAADIDGASVVLVEAGPEEETRLKSDMTSNPALLFRTEGPTLPEQLPEADWQALNVAMNARGIPGFLVAKMQPWYVSMMLGIPPCAIEEVNSGEKGLDARIIDRAEGKGIPIRALEPYDTIFSLFSGMSEDAKLEMIRAGLAMDKQAEDYGATLADAYFAENARLTWELGRLASYKLPGQTPEEVDADMAEMEEALMFSRNRAWIPVIEAAAAEGPVFAAFGALHLSGEDGVLALLEREGFTIERQPF</sequence>
<gene>
    <name evidence="2" type="ORF">OEZ71_18855</name>
</gene>
<protein>
    <submittedName>
        <fullName evidence="2">TraB/GumN family protein</fullName>
    </submittedName>
</protein>
<dbReference type="InterPro" id="IPR002816">
    <property type="entry name" value="TraB/PrgY/GumN_fam"/>
</dbReference>
<feature type="chain" id="PRO_5045327462" evidence="1">
    <location>
        <begin position="20"/>
        <end position="330"/>
    </location>
</feature>
<dbReference type="PANTHER" id="PTHR40590">
    <property type="entry name" value="CYTOPLASMIC PROTEIN-RELATED"/>
    <property type="match status" value="1"/>
</dbReference>
<dbReference type="Pfam" id="PF01963">
    <property type="entry name" value="TraB_PrgY_gumN"/>
    <property type="match status" value="1"/>
</dbReference>
<accession>A0ABT2ZTA6</accession>
<organism evidence="2 3">
    <name type="scientific">Albidovulum litorale</name>
    <dbReference type="NCBI Taxonomy" id="2984134"/>
    <lineage>
        <taxon>Bacteria</taxon>
        <taxon>Pseudomonadati</taxon>
        <taxon>Pseudomonadota</taxon>
        <taxon>Alphaproteobacteria</taxon>
        <taxon>Rhodobacterales</taxon>
        <taxon>Paracoccaceae</taxon>
        <taxon>Albidovulum</taxon>
    </lineage>
</organism>
<proteinExistence type="predicted"/>
<evidence type="ECO:0000313" key="3">
    <source>
        <dbReference type="Proteomes" id="UP001652564"/>
    </source>
</evidence>
<comment type="caution">
    <text evidence="2">The sequence shown here is derived from an EMBL/GenBank/DDBJ whole genome shotgun (WGS) entry which is preliminary data.</text>
</comment>
<reference evidence="2 3" key="1">
    <citation type="submission" date="2022-10" db="EMBL/GenBank/DDBJ databases">
        <title>Defluviimonas sp. nov., isolated from ocean surface sediments.</title>
        <authorList>
            <person name="He W."/>
            <person name="Wang L."/>
            <person name="Zhang D.-F."/>
        </authorList>
    </citation>
    <scope>NUCLEOTIDE SEQUENCE [LARGE SCALE GENOMIC DNA]</scope>
    <source>
        <strain evidence="2 3">WL0050</strain>
    </source>
</reference>
<keyword evidence="1" id="KW-0732">Signal</keyword>
<evidence type="ECO:0000313" key="2">
    <source>
        <dbReference type="EMBL" id="MCV2874362.1"/>
    </source>
</evidence>
<keyword evidence="3" id="KW-1185">Reference proteome</keyword>
<dbReference type="EMBL" id="JAOWKZ010000005">
    <property type="protein sequence ID" value="MCV2874362.1"/>
    <property type="molecule type" value="Genomic_DNA"/>
</dbReference>
<dbReference type="PANTHER" id="PTHR40590:SF1">
    <property type="entry name" value="CYTOPLASMIC PROTEIN"/>
    <property type="match status" value="1"/>
</dbReference>